<comment type="caution">
    <text evidence="2">The sequence shown here is derived from an EMBL/GenBank/DDBJ whole genome shotgun (WGS) entry which is preliminary data.</text>
</comment>
<dbReference type="EMBL" id="QFWT01000002">
    <property type="protein sequence ID" value="PWI34239.1"/>
    <property type="molecule type" value="Genomic_DNA"/>
</dbReference>
<dbReference type="Pfam" id="PF08722">
    <property type="entry name" value="Tn7_TnsA-like_N"/>
    <property type="match status" value="1"/>
</dbReference>
<gene>
    <name evidence="2" type="ORF">DI392_03735</name>
</gene>
<dbReference type="Proteomes" id="UP000245362">
    <property type="component" value="Unassembled WGS sequence"/>
</dbReference>
<feature type="domain" description="TnsA endonuclease N-terminal" evidence="1">
    <location>
        <begin position="44"/>
        <end position="98"/>
    </location>
</feature>
<dbReference type="OrthoDB" id="6103242at2"/>
<protein>
    <recommendedName>
        <fullName evidence="1">TnsA endonuclease N-terminal domain-containing protein</fullName>
    </recommendedName>
</protein>
<name>A0A2U3BBS3_9VIBR</name>
<dbReference type="InterPro" id="IPR014833">
    <property type="entry name" value="TnsA_N"/>
</dbReference>
<accession>A0A2U3BBS3</accession>
<organism evidence="2 3">
    <name type="scientific">Vibrio albus</name>
    <dbReference type="NCBI Taxonomy" id="2200953"/>
    <lineage>
        <taxon>Bacteria</taxon>
        <taxon>Pseudomonadati</taxon>
        <taxon>Pseudomonadota</taxon>
        <taxon>Gammaproteobacteria</taxon>
        <taxon>Vibrionales</taxon>
        <taxon>Vibrionaceae</taxon>
        <taxon>Vibrio</taxon>
    </lineage>
</organism>
<evidence type="ECO:0000313" key="3">
    <source>
        <dbReference type="Proteomes" id="UP000245362"/>
    </source>
</evidence>
<proteinExistence type="predicted"/>
<sequence>MYVRNLRKPSANKNVYKFVSAKNGCTIMCESSLEYDCCYHLEYSDDVVSYCSQPKGYKYTFNGVSHSYTPDFYVVYRDGSTGFIEVKPLKMTFEPGFKEIFRCMQAEAHNLNTQLILVTDRQIRNGIYLENLKLVNRYSGCIENTCLVEKVWFMLNQYVSVCVKQLSQALNISVGDVLATVFRLVSLGRAKTKLDMKIDESTLISVA</sequence>
<dbReference type="AlphaFoldDB" id="A0A2U3BBS3"/>
<keyword evidence="3" id="KW-1185">Reference proteome</keyword>
<dbReference type="Gene3D" id="3.40.91.30">
    <property type="match status" value="1"/>
</dbReference>
<dbReference type="RefSeq" id="WP_109318577.1">
    <property type="nucleotide sequence ID" value="NZ_QFWT01000002.1"/>
</dbReference>
<evidence type="ECO:0000259" key="1">
    <source>
        <dbReference type="Pfam" id="PF08722"/>
    </source>
</evidence>
<evidence type="ECO:0000313" key="2">
    <source>
        <dbReference type="EMBL" id="PWI34239.1"/>
    </source>
</evidence>
<reference evidence="2 3" key="1">
    <citation type="submission" date="2018-05" db="EMBL/GenBank/DDBJ databases">
        <title>Vibrio limimaris sp. nov., isolated from marine sediment.</title>
        <authorList>
            <person name="Li C.-M."/>
        </authorList>
    </citation>
    <scope>NUCLEOTIDE SEQUENCE [LARGE SCALE GENOMIC DNA]</scope>
    <source>
        <strain evidence="2 3">E4404</strain>
    </source>
</reference>